<keyword evidence="9" id="KW-1185">Reference proteome</keyword>
<comment type="subcellular location">
    <subcellularLocation>
        <location evidence="1">Mitochondrion membrane</location>
    </subcellularLocation>
</comment>
<evidence type="ECO:0000256" key="6">
    <source>
        <dbReference type="SAM" id="Phobius"/>
    </source>
</evidence>
<dbReference type="InterPro" id="IPR050355">
    <property type="entry name" value="RCF1"/>
</dbReference>
<dbReference type="GO" id="GO:0031966">
    <property type="term" value="C:mitochondrial membrane"/>
    <property type="evidence" value="ECO:0007669"/>
    <property type="project" value="UniProtKB-SubCell"/>
</dbReference>
<feature type="transmembrane region" description="Helical" evidence="6">
    <location>
        <begin position="85"/>
        <end position="104"/>
    </location>
</feature>
<gene>
    <name evidence="8" type="ORF">pdam_00006278</name>
</gene>
<name>A0A3M6UQC7_POCDA</name>
<feature type="transmembrane region" description="Helical" evidence="6">
    <location>
        <begin position="50"/>
        <end position="70"/>
    </location>
</feature>
<dbReference type="GO" id="GO:0097250">
    <property type="term" value="P:mitochondrial respirasome assembly"/>
    <property type="evidence" value="ECO:0007669"/>
    <property type="project" value="TreeGrafter"/>
</dbReference>
<dbReference type="STRING" id="46731.A0A3M6UQC7"/>
<accession>A0A3M6UQC7</accession>
<dbReference type="PANTHER" id="PTHR12297:SF3">
    <property type="entry name" value="HIG1 DOMAIN FAMILY MEMBER 1A"/>
    <property type="match status" value="1"/>
</dbReference>
<dbReference type="Pfam" id="PF04588">
    <property type="entry name" value="HIG_1_N"/>
    <property type="match status" value="1"/>
</dbReference>
<reference evidence="8 9" key="1">
    <citation type="journal article" date="2018" name="Sci. Rep.">
        <title>Comparative analysis of the Pocillopora damicornis genome highlights role of immune system in coral evolution.</title>
        <authorList>
            <person name="Cunning R."/>
            <person name="Bay R.A."/>
            <person name="Gillette P."/>
            <person name="Baker A.C."/>
            <person name="Traylor-Knowles N."/>
        </authorList>
    </citation>
    <scope>NUCLEOTIDE SEQUENCE [LARGE SCALE GENOMIC DNA]</scope>
    <source>
        <strain evidence="8">RSMAS</strain>
        <tissue evidence="8">Whole animal</tissue>
    </source>
</reference>
<dbReference type="Gene3D" id="6.10.140.1320">
    <property type="match status" value="1"/>
</dbReference>
<keyword evidence="4" id="KW-0496">Mitochondrion</keyword>
<sequence>MAPQPTEEEKATWDSISQQKQMDEFFEWAATREPETMTGKLKRKVKENPLVPVGALCTIGALSYGLFSFVRGDQKMQQYMMRARVAAQGGTLMAVVAGVFYMLYQERQAKGGKT</sequence>
<evidence type="ECO:0000256" key="1">
    <source>
        <dbReference type="ARBA" id="ARBA00004325"/>
    </source>
</evidence>
<evidence type="ECO:0000256" key="2">
    <source>
        <dbReference type="ARBA" id="ARBA00022692"/>
    </source>
</evidence>
<dbReference type="OMA" id="FHRGHSQ"/>
<feature type="domain" description="HIG1" evidence="7">
    <location>
        <begin position="22"/>
        <end position="113"/>
    </location>
</feature>
<comment type="caution">
    <text evidence="8">The sequence shown here is derived from an EMBL/GenBank/DDBJ whole genome shotgun (WGS) entry which is preliminary data.</text>
</comment>
<evidence type="ECO:0000256" key="4">
    <source>
        <dbReference type="ARBA" id="ARBA00023128"/>
    </source>
</evidence>
<keyword evidence="5 6" id="KW-0472">Membrane</keyword>
<keyword evidence="3 6" id="KW-1133">Transmembrane helix</keyword>
<proteinExistence type="predicted"/>
<dbReference type="InterPro" id="IPR007667">
    <property type="entry name" value="Hypoxia_induced_domain"/>
</dbReference>
<dbReference type="Proteomes" id="UP000275408">
    <property type="component" value="Unassembled WGS sequence"/>
</dbReference>
<dbReference type="AlphaFoldDB" id="A0A3M6UQC7"/>
<organism evidence="8 9">
    <name type="scientific">Pocillopora damicornis</name>
    <name type="common">Cauliflower coral</name>
    <name type="synonym">Millepora damicornis</name>
    <dbReference type="NCBI Taxonomy" id="46731"/>
    <lineage>
        <taxon>Eukaryota</taxon>
        <taxon>Metazoa</taxon>
        <taxon>Cnidaria</taxon>
        <taxon>Anthozoa</taxon>
        <taxon>Hexacorallia</taxon>
        <taxon>Scleractinia</taxon>
        <taxon>Astrocoeniina</taxon>
        <taxon>Pocilloporidae</taxon>
        <taxon>Pocillopora</taxon>
    </lineage>
</organism>
<evidence type="ECO:0000256" key="3">
    <source>
        <dbReference type="ARBA" id="ARBA00022989"/>
    </source>
</evidence>
<dbReference type="EMBL" id="RCHS01000990">
    <property type="protein sequence ID" value="RMX55876.1"/>
    <property type="molecule type" value="Genomic_DNA"/>
</dbReference>
<evidence type="ECO:0000256" key="5">
    <source>
        <dbReference type="ARBA" id="ARBA00023136"/>
    </source>
</evidence>
<evidence type="ECO:0000313" key="9">
    <source>
        <dbReference type="Proteomes" id="UP000275408"/>
    </source>
</evidence>
<evidence type="ECO:0000259" key="7">
    <source>
        <dbReference type="PROSITE" id="PS51503"/>
    </source>
</evidence>
<dbReference type="OrthoDB" id="6604018at2759"/>
<dbReference type="PANTHER" id="PTHR12297">
    <property type="entry name" value="HYPOXIA-INDUCBILE GENE 1 HIG1 -RELATED"/>
    <property type="match status" value="1"/>
</dbReference>
<keyword evidence="2 6" id="KW-0812">Transmembrane</keyword>
<dbReference type="PROSITE" id="PS51503">
    <property type="entry name" value="HIG1"/>
    <property type="match status" value="1"/>
</dbReference>
<evidence type="ECO:0000313" key="8">
    <source>
        <dbReference type="EMBL" id="RMX55876.1"/>
    </source>
</evidence>
<protein>
    <recommendedName>
        <fullName evidence="7">HIG1 domain-containing protein</fullName>
    </recommendedName>
</protein>